<gene>
    <name evidence="1" type="ORF">RO3G_12724</name>
</gene>
<dbReference type="EMBL" id="CH476742">
    <property type="protein sequence ID" value="EIE88013.1"/>
    <property type="molecule type" value="Genomic_DNA"/>
</dbReference>
<keyword evidence="2" id="KW-1185">Reference proteome</keyword>
<organism evidence="1 2">
    <name type="scientific">Rhizopus delemar (strain RA 99-880 / ATCC MYA-4621 / FGSC 9543 / NRRL 43880)</name>
    <name type="common">Mucormycosis agent</name>
    <name type="synonym">Rhizopus arrhizus var. delemar</name>
    <dbReference type="NCBI Taxonomy" id="246409"/>
    <lineage>
        <taxon>Eukaryota</taxon>
        <taxon>Fungi</taxon>
        <taxon>Fungi incertae sedis</taxon>
        <taxon>Mucoromycota</taxon>
        <taxon>Mucoromycotina</taxon>
        <taxon>Mucoromycetes</taxon>
        <taxon>Mucorales</taxon>
        <taxon>Mucorineae</taxon>
        <taxon>Rhizopodaceae</taxon>
        <taxon>Rhizopus</taxon>
    </lineage>
</organism>
<evidence type="ECO:0000313" key="1">
    <source>
        <dbReference type="EMBL" id="EIE88013.1"/>
    </source>
</evidence>
<protein>
    <submittedName>
        <fullName evidence="1">Uncharacterized protein</fullName>
    </submittedName>
</protein>
<accession>I1CHT3</accession>
<dbReference type="GeneID" id="93619689"/>
<name>I1CHT3_RHIO9</name>
<proteinExistence type="predicted"/>
<dbReference type="AlphaFoldDB" id="I1CHT3"/>
<evidence type="ECO:0000313" key="2">
    <source>
        <dbReference type="Proteomes" id="UP000009138"/>
    </source>
</evidence>
<dbReference type="Proteomes" id="UP000009138">
    <property type="component" value="Unassembled WGS sequence"/>
</dbReference>
<dbReference type="RefSeq" id="XP_067523409.1">
    <property type="nucleotide sequence ID" value="XM_067667308.1"/>
</dbReference>
<reference evidence="1 2" key="1">
    <citation type="journal article" date="2009" name="PLoS Genet.">
        <title>Genomic analysis of the basal lineage fungus Rhizopus oryzae reveals a whole-genome duplication.</title>
        <authorList>
            <person name="Ma L.-J."/>
            <person name="Ibrahim A.S."/>
            <person name="Skory C."/>
            <person name="Grabherr M.G."/>
            <person name="Burger G."/>
            <person name="Butler M."/>
            <person name="Elias M."/>
            <person name="Idnurm A."/>
            <person name="Lang B.F."/>
            <person name="Sone T."/>
            <person name="Abe A."/>
            <person name="Calvo S.E."/>
            <person name="Corrochano L.M."/>
            <person name="Engels R."/>
            <person name="Fu J."/>
            <person name="Hansberg W."/>
            <person name="Kim J.-M."/>
            <person name="Kodira C.D."/>
            <person name="Koehrsen M.J."/>
            <person name="Liu B."/>
            <person name="Miranda-Saavedra D."/>
            <person name="O'Leary S."/>
            <person name="Ortiz-Castellanos L."/>
            <person name="Poulter R."/>
            <person name="Rodriguez-Romero J."/>
            <person name="Ruiz-Herrera J."/>
            <person name="Shen Y.-Q."/>
            <person name="Zeng Q."/>
            <person name="Galagan J."/>
            <person name="Birren B.W."/>
            <person name="Cuomo C.A."/>
            <person name="Wickes B.L."/>
        </authorList>
    </citation>
    <scope>NUCLEOTIDE SEQUENCE [LARGE SCALE GENOMIC DNA]</scope>
    <source>
        <strain evidence="2">RA 99-880 / ATCC MYA-4621 / FGSC 9543 / NRRL 43880</strain>
    </source>
</reference>
<sequence length="62" mass="6654">MFEVKTSSTTELVFSSAHLIKKNSSPSVRTRGLPTGLPLLADLYNLVGPLCPLPPSLAPYAR</sequence>
<dbReference type="VEuPathDB" id="FungiDB:RO3G_12724"/>
<dbReference type="InParanoid" id="I1CHT3"/>